<dbReference type="InterPro" id="IPR013595">
    <property type="entry name" value="Pept_S33_TAP-like_C"/>
</dbReference>
<dbReference type="EMBL" id="JBHSBC010000058">
    <property type="protein sequence ID" value="MFC3986616.1"/>
    <property type="molecule type" value="Genomic_DNA"/>
</dbReference>
<dbReference type="RefSeq" id="WP_386196961.1">
    <property type="nucleotide sequence ID" value="NZ_JBHSBC010000058.1"/>
</dbReference>
<comment type="caution">
    <text evidence="7">The sequence shown here is derived from an EMBL/GenBank/DDBJ whole genome shotgun (WGS) entry which is preliminary data.</text>
</comment>
<name>A0ABV8FFA2_9ACTN</name>
<feature type="signal peptide" evidence="4">
    <location>
        <begin position="1"/>
        <end position="44"/>
    </location>
</feature>
<dbReference type="Pfam" id="PF00561">
    <property type="entry name" value="Abhydrolase_1"/>
    <property type="match status" value="1"/>
</dbReference>
<evidence type="ECO:0000256" key="3">
    <source>
        <dbReference type="ARBA" id="ARBA00022801"/>
    </source>
</evidence>
<dbReference type="InterPro" id="IPR006311">
    <property type="entry name" value="TAT_signal"/>
</dbReference>
<proteinExistence type="inferred from homology"/>
<reference evidence="8" key="1">
    <citation type="journal article" date="2019" name="Int. J. Syst. Evol. Microbiol.">
        <title>The Global Catalogue of Microorganisms (GCM) 10K type strain sequencing project: providing services to taxonomists for standard genome sequencing and annotation.</title>
        <authorList>
            <consortium name="The Broad Institute Genomics Platform"/>
            <consortium name="The Broad Institute Genome Sequencing Center for Infectious Disease"/>
            <person name="Wu L."/>
            <person name="Ma J."/>
        </authorList>
    </citation>
    <scope>NUCLEOTIDE SEQUENCE [LARGE SCALE GENOMIC DNA]</scope>
    <source>
        <strain evidence="8">TBRC 7912</strain>
    </source>
</reference>
<dbReference type="Proteomes" id="UP001595698">
    <property type="component" value="Unassembled WGS sequence"/>
</dbReference>
<evidence type="ECO:0000313" key="7">
    <source>
        <dbReference type="EMBL" id="MFC3986616.1"/>
    </source>
</evidence>
<dbReference type="SUPFAM" id="SSF53474">
    <property type="entry name" value="alpha/beta-Hydrolases"/>
    <property type="match status" value="1"/>
</dbReference>
<dbReference type="InterPro" id="IPR029058">
    <property type="entry name" value="AB_hydrolase_fold"/>
</dbReference>
<feature type="domain" description="AB hydrolase-1" evidence="5">
    <location>
        <begin position="120"/>
        <end position="265"/>
    </location>
</feature>
<feature type="domain" description="Peptidase S33 tripeptidyl aminopeptidase-like C-terminal" evidence="6">
    <location>
        <begin position="431"/>
        <end position="523"/>
    </location>
</feature>
<protein>
    <submittedName>
        <fullName evidence="7">Alpha/beta hydrolase</fullName>
    </submittedName>
</protein>
<feature type="chain" id="PRO_5046752362" evidence="4">
    <location>
        <begin position="45"/>
        <end position="531"/>
    </location>
</feature>
<keyword evidence="8" id="KW-1185">Reference proteome</keyword>
<dbReference type="GO" id="GO:0016787">
    <property type="term" value="F:hydrolase activity"/>
    <property type="evidence" value="ECO:0007669"/>
    <property type="project" value="UniProtKB-KW"/>
</dbReference>
<sequence length="531" mass="56145">MSHSTVPSPPVTSGPARRHGLPALATAAAVALGALGLAAAPAFAETPAGADRPIRFHHQRLDWHGCKTGPDDRAGASLDAAGAQCAEVTVPLDYRRPGGRTISVAISRIKATDPAGRRGVLLTNPGGPGGPGLDLVASLAQWSPALTSRYDLIGMDPRFTGRSTPIRCGWKTDVFLRSAGPNRRTFNESAALMKELAAKCARGNRDVLPYASTRNTARDMDVVRAVLGEPKLSYLGYSYGTYLGAVYTQMFGARADRIVLDSAVNPDTYGPGLLSGNEPAITAALRNWAAWAAAHDKDHGLGDTTTEVLATVNHVNRAAARRPLRIGGYRIDSHHIPYLLFGPLYEDGEKAYADFATQVRALADATRGTVVTAPPSLKASLDSLFTGTGALDAQAPIICADRAASRDPETYFRDIQAHRADEPLYGPLIRNITPCAFWPTAPVEAPTKVRNGVPVLVVGNDGDPGSPYLGQQAMHRALTGSRMVTLRGAYRHATYLGAGNSCVNTTVERYLIDGVLPGGDVTCVKDVTPAG</sequence>
<gene>
    <name evidence="7" type="ORF">ACFOYY_41250</name>
</gene>
<accession>A0ABV8FFA2</accession>
<evidence type="ECO:0000256" key="2">
    <source>
        <dbReference type="ARBA" id="ARBA00022729"/>
    </source>
</evidence>
<organism evidence="7 8">
    <name type="scientific">Streptosporangium jomthongense</name>
    <dbReference type="NCBI Taxonomy" id="1193683"/>
    <lineage>
        <taxon>Bacteria</taxon>
        <taxon>Bacillati</taxon>
        <taxon>Actinomycetota</taxon>
        <taxon>Actinomycetes</taxon>
        <taxon>Streptosporangiales</taxon>
        <taxon>Streptosporangiaceae</taxon>
        <taxon>Streptosporangium</taxon>
    </lineage>
</organism>
<evidence type="ECO:0000313" key="8">
    <source>
        <dbReference type="Proteomes" id="UP001595698"/>
    </source>
</evidence>
<comment type="similarity">
    <text evidence="1">Belongs to the peptidase S33 family.</text>
</comment>
<dbReference type="Pfam" id="PF08386">
    <property type="entry name" value="Abhydrolase_4"/>
    <property type="match status" value="1"/>
</dbReference>
<dbReference type="Gene3D" id="3.40.50.1820">
    <property type="entry name" value="alpha/beta hydrolase"/>
    <property type="match status" value="1"/>
</dbReference>
<dbReference type="InterPro" id="IPR000073">
    <property type="entry name" value="AB_hydrolase_1"/>
</dbReference>
<keyword evidence="2 4" id="KW-0732">Signal</keyword>
<dbReference type="PANTHER" id="PTHR43248">
    <property type="entry name" value="2-SUCCINYL-6-HYDROXY-2,4-CYCLOHEXADIENE-1-CARBOXYLATE SYNTHASE"/>
    <property type="match status" value="1"/>
</dbReference>
<dbReference type="PANTHER" id="PTHR43248:SF29">
    <property type="entry name" value="TRIPEPTIDYL AMINOPEPTIDASE"/>
    <property type="match status" value="1"/>
</dbReference>
<evidence type="ECO:0000259" key="6">
    <source>
        <dbReference type="Pfam" id="PF08386"/>
    </source>
</evidence>
<evidence type="ECO:0000256" key="1">
    <source>
        <dbReference type="ARBA" id="ARBA00010088"/>
    </source>
</evidence>
<evidence type="ECO:0000259" key="5">
    <source>
        <dbReference type="Pfam" id="PF00561"/>
    </source>
</evidence>
<keyword evidence="3 7" id="KW-0378">Hydrolase</keyword>
<dbReference type="InterPro" id="IPR051601">
    <property type="entry name" value="Serine_prot/Carboxylest_S33"/>
</dbReference>
<evidence type="ECO:0000256" key="4">
    <source>
        <dbReference type="SAM" id="SignalP"/>
    </source>
</evidence>
<dbReference type="PROSITE" id="PS51318">
    <property type="entry name" value="TAT"/>
    <property type="match status" value="1"/>
</dbReference>